<comment type="caution">
    <text evidence="2">The sequence shown here is derived from an EMBL/GenBank/DDBJ whole genome shotgun (WGS) entry which is preliminary data.</text>
</comment>
<proteinExistence type="predicted"/>
<dbReference type="GO" id="GO:0005542">
    <property type="term" value="F:folic acid binding"/>
    <property type="evidence" value="ECO:0007669"/>
    <property type="project" value="InterPro"/>
</dbReference>
<evidence type="ECO:0000259" key="1">
    <source>
        <dbReference type="Pfam" id="PF07837"/>
    </source>
</evidence>
<evidence type="ECO:0000313" key="2">
    <source>
        <dbReference type="EMBL" id="CAD6207609.1"/>
    </source>
</evidence>
<dbReference type="GO" id="GO:0016740">
    <property type="term" value="F:transferase activity"/>
    <property type="evidence" value="ECO:0007669"/>
    <property type="project" value="InterPro"/>
</dbReference>
<dbReference type="InterPro" id="IPR037064">
    <property type="entry name" value="Formiminotransferase_N_sf"/>
</dbReference>
<dbReference type="Gene3D" id="3.30.990.10">
    <property type="entry name" value="Formiminotransferase, N-terminal subdomain"/>
    <property type="match status" value="1"/>
</dbReference>
<dbReference type="Proteomes" id="UP000604825">
    <property type="component" value="Unassembled WGS sequence"/>
</dbReference>
<accession>A0A811MEQ6</accession>
<dbReference type="EMBL" id="CAJGYO010000001">
    <property type="protein sequence ID" value="CAD6207609.1"/>
    <property type="molecule type" value="Genomic_DNA"/>
</dbReference>
<dbReference type="SUPFAM" id="SSF55116">
    <property type="entry name" value="Formiminotransferase domain of formiminotransferase-cyclodeaminase"/>
    <property type="match status" value="1"/>
</dbReference>
<name>A0A811MEQ6_9POAL</name>
<gene>
    <name evidence="2" type="ORF">NCGR_LOCUS5107</name>
</gene>
<dbReference type="InterPro" id="IPR012886">
    <property type="entry name" value="Formiminotransferase_N"/>
</dbReference>
<feature type="domain" description="Formiminotransferase N-terminal subdomain" evidence="1">
    <location>
        <begin position="202"/>
        <end position="250"/>
    </location>
</feature>
<sequence>MHLSSGGGGVRRAGLQEEATGRPFGNAGAAYNHLHQGLSMATYGLRRIKGKDIRHDVNNFSKIARKSVVIIADKKDEDAYCSGCVMIKDGAVTVIASSDFVKVVFSDREELEATVVAVQDSFHPGCESVSVCYQLPHCGSLRDETPTLAGSHSDLNDSLCDEAKPALSEEPNTEGEMELETNSTLLAPQLSCSSDGGCISTIINLILHSGAHPRMGANDLSLNPLGQATMDDAIWLTKVVASDLDNDLQGMPSQPNEYRQQNFLQFRDRFT</sequence>
<dbReference type="Pfam" id="PF07837">
    <property type="entry name" value="FTCD_N"/>
    <property type="match status" value="1"/>
</dbReference>
<evidence type="ECO:0000313" key="3">
    <source>
        <dbReference type="Proteomes" id="UP000604825"/>
    </source>
</evidence>
<dbReference type="InterPro" id="IPR022384">
    <property type="entry name" value="FormiminoTrfase_cat_dom_sf"/>
</dbReference>
<organism evidence="2 3">
    <name type="scientific">Miscanthus lutarioriparius</name>
    <dbReference type="NCBI Taxonomy" id="422564"/>
    <lineage>
        <taxon>Eukaryota</taxon>
        <taxon>Viridiplantae</taxon>
        <taxon>Streptophyta</taxon>
        <taxon>Embryophyta</taxon>
        <taxon>Tracheophyta</taxon>
        <taxon>Spermatophyta</taxon>
        <taxon>Magnoliopsida</taxon>
        <taxon>Liliopsida</taxon>
        <taxon>Poales</taxon>
        <taxon>Poaceae</taxon>
        <taxon>PACMAD clade</taxon>
        <taxon>Panicoideae</taxon>
        <taxon>Andropogonodae</taxon>
        <taxon>Andropogoneae</taxon>
        <taxon>Saccharinae</taxon>
        <taxon>Miscanthus</taxon>
    </lineage>
</organism>
<protein>
    <recommendedName>
        <fullName evidence="1">Formiminotransferase N-terminal subdomain domain-containing protein</fullName>
    </recommendedName>
</protein>
<dbReference type="AlphaFoldDB" id="A0A811MEQ6"/>
<dbReference type="OrthoDB" id="1931260at2759"/>
<keyword evidence="3" id="KW-1185">Reference proteome</keyword>
<reference evidence="2" key="1">
    <citation type="submission" date="2020-10" db="EMBL/GenBank/DDBJ databases">
        <authorList>
            <person name="Han B."/>
            <person name="Lu T."/>
            <person name="Zhao Q."/>
            <person name="Huang X."/>
            <person name="Zhao Y."/>
        </authorList>
    </citation>
    <scope>NUCLEOTIDE SEQUENCE</scope>
</reference>